<reference evidence="5 6" key="1">
    <citation type="journal article" date="2012" name="J. Bacteriol.">
        <title>Genome sequence of the bacterium Streptomyces davawensis JCM 4913 and heterologous production of the unique antibiotic roseoflavin.</title>
        <authorList>
            <person name="Jankowitsch F."/>
            <person name="Schwarz J."/>
            <person name="Ruckert C."/>
            <person name="Gust B."/>
            <person name="Szczepanowski R."/>
            <person name="Blom J."/>
            <person name="Pelzer S."/>
            <person name="Kalinowski J."/>
            <person name="Mack M."/>
        </authorList>
    </citation>
    <scope>NUCLEOTIDE SEQUENCE [LARGE SCALE GENOMIC DNA]</scope>
    <source>
        <strain evidence="6">DSM 101723 / JCM 4913 / KCC S-0913 / 768</strain>
    </source>
</reference>
<keyword evidence="3" id="KW-0804">Transcription</keyword>
<dbReference type="AlphaFoldDB" id="K4QUG3"/>
<keyword evidence="2" id="KW-0238">DNA-binding</keyword>
<dbReference type="Gene3D" id="1.10.10.60">
    <property type="entry name" value="Homeodomain-like"/>
    <property type="match status" value="2"/>
</dbReference>
<proteinExistence type="predicted"/>
<name>K4QUG3_STRDJ</name>
<dbReference type="EMBL" id="HE971709">
    <property type="protein sequence ID" value="CCK24603.1"/>
    <property type="molecule type" value="Genomic_DNA"/>
</dbReference>
<dbReference type="Proteomes" id="UP000008043">
    <property type="component" value="Chromosome"/>
</dbReference>
<evidence type="ECO:0000259" key="4">
    <source>
        <dbReference type="PROSITE" id="PS01124"/>
    </source>
</evidence>
<organism evidence="5 6">
    <name type="scientific">Streptomyces davaonensis (strain DSM 101723 / JCM 4913 / KCC S-0913 / 768)</name>
    <dbReference type="NCBI Taxonomy" id="1214101"/>
    <lineage>
        <taxon>Bacteria</taxon>
        <taxon>Bacillati</taxon>
        <taxon>Actinomycetota</taxon>
        <taxon>Actinomycetes</taxon>
        <taxon>Kitasatosporales</taxon>
        <taxon>Streptomycetaceae</taxon>
        <taxon>Streptomyces</taxon>
    </lineage>
</organism>
<accession>K4QUG3</accession>
<dbReference type="eggNOG" id="COG2207">
    <property type="taxonomic scope" value="Bacteria"/>
</dbReference>
<dbReference type="Pfam" id="PF12852">
    <property type="entry name" value="Cupin_6"/>
    <property type="match status" value="1"/>
</dbReference>
<keyword evidence="6" id="KW-1185">Reference proteome</keyword>
<evidence type="ECO:0000313" key="5">
    <source>
        <dbReference type="EMBL" id="CCK24603.1"/>
    </source>
</evidence>
<sequence length="190" mass="20511">MRAQELLLDGLPPVLHLSAGTGRARTLGWVLDAIDEELRHRQMGADLIAEHLAIVMVVQVLRSHLTGGEHTGPGWLAGLADPAVAAALACVHRDPAHSWTVAELARAGSVSRTVLAGRFKKAVGQSPYEYLTAWRIELAAKQLRQGRETFTAIARSVGYGSDSALSTAFKWVMGTSPRAYREFTESAPNC</sequence>
<dbReference type="KEGG" id="sdv:BN159_0224"/>
<dbReference type="Pfam" id="PF12833">
    <property type="entry name" value="HTH_18"/>
    <property type="match status" value="1"/>
</dbReference>
<dbReference type="GO" id="GO:0003700">
    <property type="term" value="F:DNA-binding transcription factor activity"/>
    <property type="evidence" value="ECO:0007669"/>
    <property type="project" value="InterPro"/>
</dbReference>
<evidence type="ECO:0000256" key="1">
    <source>
        <dbReference type="ARBA" id="ARBA00023015"/>
    </source>
</evidence>
<dbReference type="STRING" id="1214101.BN159_0224"/>
<dbReference type="PANTHER" id="PTHR46796">
    <property type="entry name" value="HTH-TYPE TRANSCRIPTIONAL ACTIVATOR RHAS-RELATED"/>
    <property type="match status" value="1"/>
</dbReference>
<dbReference type="InterPro" id="IPR032783">
    <property type="entry name" value="AraC_lig"/>
</dbReference>
<dbReference type="SMART" id="SM00342">
    <property type="entry name" value="HTH_ARAC"/>
    <property type="match status" value="1"/>
</dbReference>
<dbReference type="InterPro" id="IPR018062">
    <property type="entry name" value="HTH_AraC-typ_CS"/>
</dbReference>
<dbReference type="PANTHER" id="PTHR46796:SF13">
    <property type="entry name" value="HTH-TYPE TRANSCRIPTIONAL ACTIVATOR RHAS"/>
    <property type="match status" value="1"/>
</dbReference>
<gene>
    <name evidence="5" type="ORF">BN159_0224</name>
</gene>
<dbReference type="PROSITE" id="PS00041">
    <property type="entry name" value="HTH_ARAC_FAMILY_1"/>
    <property type="match status" value="1"/>
</dbReference>
<evidence type="ECO:0000256" key="2">
    <source>
        <dbReference type="ARBA" id="ARBA00023125"/>
    </source>
</evidence>
<feature type="domain" description="HTH araC/xylS-type" evidence="4">
    <location>
        <begin position="85"/>
        <end position="183"/>
    </location>
</feature>
<dbReference type="InterPro" id="IPR050204">
    <property type="entry name" value="AraC_XylS_family_regulators"/>
</dbReference>
<keyword evidence="1" id="KW-0805">Transcription regulation</keyword>
<evidence type="ECO:0000313" key="6">
    <source>
        <dbReference type="Proteomes" id="UP000008043"/>
    </source>
</evidence>
<dbReference type="GO" id="GO:0043565">
    <property type="term" value="F:sequence-specific DNA binding"/>
    <property type="evidence" value="ECO:0007669"/>
    <property type="project" value="InterPro"/>
</dbReference>
<dbReference type="InterPro" id="IPR018060">
    <property type="entry name" value="HTH_AraC"/>
</dbReference>
<dbReference type="SUPFAM" id="SSF46689">
    <property type="entry name" value="Homeodomain-like"/>
    <property type="match status" value="2"/>
</dbReference>
<protein>
    <submittedName>
        <fullName evidence="5">Putative AraC-like transcription regulator</fullName>
    </submittedName>
</protein>
<dbReference type="InterPro" id="IPR009057">
    <property type="entry name" value="Homeodomain-like_sf"/>
</dbReference>
<evidence type="ECO:0000256" key="3">
    <source>
        <dbReference type="ARBA" id="ARBA00023163"/>
    </source>
</evidence>
<dbReference type="PATRIC" id="fig|1214101.3.peg.223"/>
<dbReference type="HOGENOM" id="CLU_000445_81_0_11"/>
<dbReference type="PROSITE" id="PS01124">
    <property type="entry name" value="HTH_ARAC_FAMILY_2"/>
    <property type="match status" value="1"/>
</dbReference>